<dbReference type="InterPro" id="IPR016040">
    <property type="entry name" value="NAD(P)-bd_dom"/>
</dbReference>
<accession>A0ABV6A0W8</accession>
<comment type="caution">
    <text evidence="2">The sequence shown here is derived from an EMBL/GenBank/DDBJ whole genome shotgun (WGS) entry which is preliminary data.</text>
</comment>
<dbReference type="SUPFAM" id="SSF51735">
    <property type="entry name" value="NAD(P)-binding Rossmann-fold domains"/>
    <property type="match status" value="1"/>
</dbReference>
<evidence type="ECO:0000259" key="1">
    <source>
        <dbReference type="Pfam" id="PF13460"/>
    </source>
</evidence>
<dbReference type="Gene3D" id="3.40.50.720">
    <property type="entry name" value="NAD(P)-binding Rossmann-like Domain"/>
    <property type="match status" value="1"/>
</dbReference>
<dbReference type="InterPro" id="IPR051207">
    <property type="entry name" value="ComplexI_NDUFA9_subunit"/>
</dbReference>
<dbReference type="Pfam" id="PF13460">
    <property type="entry name" value="NAD_binding_10"/>
    <property type="match status" value="1"/>
</dbReference>
<proteinExistence type="predicted"/>
<evidence type="ECO:0000313" key="3">
    <source>
        <dbReference type="Proteomes" id="UP001589693"/>
    </source>
</evidence>
<name>A0ABV6A0W8_9PSEU</name>
<dbReference type="PANTHER" id="PTHR12126:SF11">
    <property type="entry name" value="NADH DEHYDROGENASE [UBIQUINONE] 1 ALPHA SUBCOMPLEX SUBUNIT 9, MITOCHONDRIAL"/>
    <property type="match status" value="1"/>
</dbReference>
<feature type="domain" description="NAD(P)-binding" evidence="1">
    <location>
        <begin position="7"/>
        <end position="180"/>
    </location>
</feature>
<dbReference type="EMBL" id="JBHLZU010000018">
    <property type="protein sequence ID" value="MFB9906792.1"/>
    <property type="molecule type" value="Genomic_DNA"/>
</dbReference>
<dbReference type="PANTHER" id="PTHR12126">
    <property type="entry name" value="NADH-UBIQUINONE OXIDOREDUCTASE 39 KDA SUBUNIT-RELATED"/>
    <property type="match status" value="1"/>
</dbReference>
<protein>
    <submittedName>
        <fullName evidence="2">SDR family oxidoreductase</fullName>
    </submittedName>
</protein>
<evidence type="ECO:0000313" key="2">
    <source>
        <dbReference type="EMBL" id="MFB9906792.1"/>
    </source>
</evidence>
<keyword evidence="3" id="KW-1185">Reference proteome</keyword>
<gene>
    <name evidence="2" type="ORF">ACFFQA_22890</name>
</gene>
<dbReference type="Proteomes" id="UP001589693">
    <property type="component" value="Unassembled WGS sequence"/>
</dbReference>
<organism evidence="2 3">
    <name type="scientific">Allokutzneria oryzae</name>
    <dbReference type="NCBI Taxonomy" id="1378989"/>
    <lineage>
        <taxon>Bacteria</taxon>
        <taxon>Bacillati</taxon>
        <taxon>Actinomycetota</taxon>
        <taxon>Actinomycetes</taxon>
        <taxon>Pseudonocardiales</taxon>
        <taxon>Pseudonocardiaceae</taxon>
        <taxon>Allokutzneria</taxon>
    </lineage>
</organism>
<sequence length="251" mass="27108">MRVLVTGGTGTLGRALVPTLTRAGHEVRVTSRREHEGDEWVRADLATGDGVAEAVTGVDAVVHLASAPYKGKYTAKVDVDGTRRLAEAAHTAGVRHLLYVSIIGVDRIPFGYYRVKLAAEQVVANAEVGWSVLRAAQFHDLLETAFRALTRLPFAVADPRITAQPVATRDVAAHVLAMLERGPSLAVEEFGGPEVLDFEQALRAWMTARGVRRPVLRIRVPGKAGRAFRGGHLTTTAQPTGTVTWAEHLRS</sequence>
<dbReference type="RefSeq" id="WP_377855668.1">
    <property type="nucleotide sequence ID" value="NZ_JBHLZU010000018.1"/>
</dbReference>
<dbReference type="InterPro" id="IPR036291">
    <property type="entry name" value="NAD(P)-bd_dom_sf"/>
</dbReference>
<reference evidence="2 3" key="1">
    <citation type="submission" date="2024-09" db="EMBL/GenBank/DDBJ databases">
        <authorList>
            <person name="Sun Q."/>
            <person name="Mori K."/>
        </authorList>
    </citation>
    <scope>NUCLEOTIDE SEQUENCE [LARGE SCALE GENOMIC DNA]</scope>
    <source>
        <strain evidence="2 3">TBRC 7907</strain>
    </source>
</reference>